<sequence>MGEGAVVVLEAPKPRSPPRYPDMCGRRRLQLEVQILDRELTFLKDELHLLEGAQPVSRSGCLKEVNEFVGTKQDPLIPSNKRKHRSCRLYWWIRSKLCICASWLCCSCQCLPTCKRPRCFDCSCCEPNCSCCSPNCCSCSCFKIPPCCKPSCGCFDCCSCSCSKPQCCSGGCNPCGECKPECGSCSGGGCCGDCKPSCSCCGEQCCSCAGCSCPRCTGGCLSCFKLPKCSCARCFNCQSSCCKGQPSCFRCQSSCCDKGGCCSGGSCLSCPKPSCPECSCGCVWSCKNCTDGCRCARCCAGGCLC</sequence>
<evidence type="ECO:0000259" key="2">
    <source>
        <dbReference type="SMART" id="SM01224"/>
    </source>
</evidence>
<proteinExistence type="predicted"/>
<evidence type="ECO:0000313" key="3">
    <source>
        <dbReference type="EMBL" id="AUO16491.1"/>
    </source>
</evidence>
<accession>A0A2I6SFZ0</accession>
<name>A0A2I6SFZ0_TRITD</name>
<keyword evidence="1" id="KW-0175">Coiled coil</keyword>
<feature type="coiled-coil region" evidence="1">
    <location>
        <begin position="26"/>
        <end position="53"/>
    </location>
</feature>
<organism evidence="3">
    <name type="scientific">Triticum turgidum subsp. durum</name>
    <name type="common">Durum wheat</name>
    <name type="synonym">Triticum durum</name>
    <dbReference type="NCBI Taxonomy" id="4567"/>
    <lineage>
        <taxon>Eukaryota</taxon>
        <taxon>Viridiplantae</taxon>
        <taxon>Streptophyta</taxon>
        <taxon>Embryophyta</taxon>
        <taxon>Tracheophyta</taxon>
        <taxon>Spermatophyta</taxon>
        <taxon>Magnoliopsida</taxon>
        <taxon>Liliopsida</taxon>
        <taxon>Poales</taxon>
        <taxon>Poaceae</taxon>
        <taxon>BOP clade</taxon>
        <taxon>Pooideae</taxon>
        <taxon>Triticodae</taxon>
        <taxon>Triticeae</taxon>
        <taxon>Triticinae</taxon>
        <taxon>Triticum</taxon>
    </lineage>
</organism>
<dbReference type="InterPro" id="IPR055305">
    <property type="entry name" value="GG3-like"/>
</dbReference>
<dbReference type="EMBL" id="MF979625">
    <property type="protein sequence ID" value="AUO16491.1"/>
    <property type="molecule type" value="Genomic_DNA"/>
</dbReference>
<dbReference type="SMART" id="SM01224">
    <property type="entry name" value="G_gamma"/>
    <property type="match status" value="1"/>
</dbReference>
<reference evidence="3" key="1">
    <citation type="journal article" date="2017" name="BMC Genet.">
        <title>DEP1 gene in wheat species with normal, compactoid and compact spikes.</title>
        <authorList>
            <person name="Vavilova V."/>
            <person name="Konopatskaia I."/>
            <person name="Kuznetsova A.E."/>
            <person name="Blinov A."/>
            <person name="Goncharov N.P."/>
        </authorList>
    </citation>
    <scope>NUCLEOTIDE SEQUENCE</scope>
</reference>
<feature type="domain" description="G protein gamma" evidence="2">
    <location>
        <begin position="29"/>
        <end position="101"/>
    </location>
</feature>
<gene>
    <name evidence="3" type="primary">DEP1</name>
</gene>
<dbReference type="PANTHER" id="PTHR32378:SF10">
    <property type="entry name" value="GUANINE NUCLEOTIDE-BINDING PROTEIN SUBUNIT GAMMA 3"/>
    <property type="match status" value="1"/>
</dbReference>
<dbReference type="AlphaFoldDB" id="A0A2I6SFZ0"/>
<evidence type="ECO:0000256" key="1">
    <source>
        <dbReference type="SAM" id="Coils"/>
    </source>
</evidence>
<protein>
    <submittedName>
        <fullName evidence="3">Dense and erect panicle 1</fullName>
    </submittedName>
</protein>
<dbReference type="PANTHER" id="PTHR32378">
    <property type="entry name" value="GUANINE NUCLEOTIDE-BINDING PROTEIN SUBUNIT GAMMA 3"/>
    <property type="match status" value="1"/>
</dbReference>
<dbReference type="InterPro" id="IPR015898">
    <property type="entry name" value="G-protein_gamma-like_dom"/>
</dbReference>